<keyword evidence="3" id="KW-0238">DNA-binding</keyword>
<dbReference type="Gene3D" id="1.10.10.10">
    <property type="entry name" value="Winged helix-like DNA-binding domain superfamily/Winged helix DNA-binding domain"/>
    <property type="match status" value="1"/>
</dbReference>
<accession>A0ABY7JT86</accession>
<protein>
    <submittedName>
        <fullName evidence="6">LysR family transcriptional regulator</fullName>
    </submittedName>
</protein>
<reference evidence="6" key="1">
    <citation type="submission" date="2022-05" db="EMBL/GenBank/DDBJ databases">
        <title>Jatrophihabitans sp. SB3-54 whole genome sequence.</title>
        <authorList>
            <person name="Suh M.K."/>
            <person name="Eom M.K."/>
            <person name="Kim J.S."/>
            <person name="Kim H.S."/>
            <person name="Do H.E."/>
            <person name="Shin Y.K."/>
            <person name="Lee J.-S."/>
        </authorList>
    </citation>
    <scope>NUCLEOTIDE SEQUENCE</scope>
    <source>
        <strain evidence="6">SB3-54</strain>
    </source>
</reference>
<dbReference type="CDD" id="cd08414">
    <property type="entry name" value="PBP2_LTTR_aromatics_like"/>
    <property type="match status" value="1"/>
</dbReference>
<dbReference type="Pfam" id="PF03466">
    <property type="entry name" value="LysR_substrate"/>
    <property type="match status" value="1"/>
</dbReference>
<dbReference type="SUPFAM" id="SSF46785">
    <property type="entry name" value="Winged helix' DNA-binding domain"/>
    <property type="match status" value="1"/>
</dbReference>
<dbReference type="InterPro" id="IPR036390">
    <property type="entry name" value="WH_DNA-bd_sf"/>
</dbReference>
<dbReference type="Proteomes" id="UP001164693">
    <property type="component" value="Chromosome"/>
</dbReference>
<dbReference type="EMBL" id="CP097463">
    <property type="protein sequence ID" value="WAX55779.1"/>
    <property type="molecule type" value="Genomic_DNA"/>
</dbReference>
<dbReference type="InterPro" id="IPR000847">
    <property type="entry name" value="LysR_HTH_N"/>
</dbReference>
<dbReference type="PANTHER" id="PTHR30346:SF17">
    <property type="entry name" value="LYSR FAMILY TRANSCRIPTIONAL REGULATOR"/>
    <property type="match status" value="1"/>
</dbReference>
<evidence type="ECO:0000256" key="3">
    <source>
        <dbReference type="ARBA" id="ARBA00023125"/>
    </source>
</evidence>
<dbReference type="Pfam" id="PF00126">
    <property type="entry name" value="HTH_1"/>
    <property type="match status" value="1"/>
</dbReference>
<organism evidence="6 7">
    <name type="scientific">Jatrophihabitans cynanchi</name>
    <dbReference type="NCBI Taxonomy" id="2944128"/>
    <lineage>
        <taxon>Bacteria</taxon>
        <taxon>Bacillati</taxon>
        <taxon>Actinomycetota</taxon>
        <taxon>Actinomycetes</taxon>
        <taxon>Jatrophihabitantales</taxon>
        <taxon>Jatrophihabitantaceae</taxon>
        <taxon>Jatrophihabitans</taxon>
    </lineage>
</organism>
<keyword evidence="7" id="KW-1185">Reference proteome</keyword>
<keyword evidence="4" id="KW-0804">Transcription</keyword>
<evidence type="ECO:0000256" key="4">
    <source>
        <dbReference type="ARBA" id="ARBA00023163"/>
    </source>
</evidence>
<sequence length="299" mass="31371">MELRQLEYFVAVAEQLHFGRAAATLSIGQPAVSQQVARLERELGVVLFDRSGRTVRLTVAGSRFLPAAREVLAAAERARGAVADPTATGASRTVRLGSSAGLGDRLGRVLRALGELLPGTAAELVSAPTRARLERVAGGQLDAAFVRGVSSAPGVELVEVWRDRLLVVLPSSADRAADTPIRLAELATLPLRIVARRLNPPLVDLVLNACAAAGFTPILGNHPGTLQDLIAAIGSGSPSWTVLYEPQARALHSPQVRFLPTEPALTMPTALAVRADATSRQVAPLLRACAMAASGDQES</sequence>
<evidence type="ECO:0000256" key="2">
    <source>
        <dbReference type="ARBA" id="ARBA00023015"/>
    </source>
</evidence>
<dbReference type="PANTHER" id="PTHR30346">
    <property type="entry name" value="TRANSCRIPTIONAL DUAL REGULATOR HCAR-RELATED"/>
    <property type="match status" value="1"/>
</dbReference>
<evidence type="ECO:0000256" key="1">
    <source>
        <dbReference type="ARBA" id="ARBA00009437"/>
    </source>
</evidence>
<feature type="domain" description="HTH lysR-type" evidence="5">
    <location>
        <begin position="1"/>
        <end position="58"/>
    </location>
</feature>
<dbReference type="PROSITE" id="PS50931">
    <property type="entry name" value="HTH_LYSR"/>
    <property type="match status" value="1"/>
</dbReference>
<evidence type="ECO:0000313" key="7">
    <source>
        <dbReference type="Proteomes" id="UP001164693"/>
    </source>
</evidence>
<gene>
    <name evidence="6" type="ORF">M6B22_14680</name>
</gene>
<dbReference type="RefSeq" id="WP_269442302.1">
    <property type="nucleotide sequence ID" value="NZ_CP097463.1"/>
</dbReference>
<dbReference type="InterPro" id="IPR036388">
    <property type="entry name" value="WH-like_DNA-bd_sf"/>
</dbReference>
<dbReference type="PRINTS" id="PR00039">
    <property type="entry name" value="HTHLYSR"/>
</dbReference>
<evidence type="ECO:0000259" key="5">
    <source>
        <dbReference type="PROSITE" id="PS50931"/>
    </source>
</evidence>
<keyword evidence="2" id="KW-0805">Transcription regulation</keyword>
<name>A0ABY7JT86_9ACTN</name>
<proteinExistence type="inferred from homology"/>
<dbReference type="SUPFAM" id="SSF53850">
    <property type="entry name" value="Periplasmic binding protein-like II"/>
    <property type="match status" value="1"/>
</dbReference>
<dbReference type="InterPro" id="IPR005119">
    <property type="entry name" value="LysR_subst-bd"/>
</dbReference>
<comment type="similarity">
    <text evidence="1">Belongs to the LysR transcriptional regulatory family.</text>
</comment>
<dbReference type="Gene3D" id="3.40.190.10">
    <property type="entry name" value="Periplasmic binding protein-like II"/>
    <property type="match status" value="2"/>
</dbReference>
<evidence type="ECO:0000313" key="6">
    <source>
        <dbReference type="EMBL" id="WAX55779.1"/>
    </source>
</evidence>